<feature type="domain" description="HEPN" evidence="2">
    <location>
        <begin position="10"/>
        <end position="84"/>
    </location>
</feature>
<evidence type="ECO:0000313" key="4">
    <source>
        <dbReference type="Proteomes" id="UP000066376"/>
    </source>
</evidence>
<dbReference type="PANTHER" id="PTHR36565:SF1">
    <property type="entry name" value="UPF0332 PROTEIN TM_1000"/>
    <property type="match status" value="1"/>
</dbReference>
<dbReference type="InterPro" id="IPR007842">
    <property type="entry name" value="HEPN_dom"/>
</dbReference>
<dbReference type="Pfam" id="PF05168">
    <property type="entry name" value="HEPN"/>
    <property type="match status" value="1"/>
</dbReference>
<dbReference type="RefSeq" id="WP_082762107.1">
    <property type="nucleotide sequence ID" value="NZ_CP014265.1"/>
</dbReference>
<evidence type="ECO:0000256" key="1">
    <source>
        <dbReference type="ARBA" id="ARBA00038248"/>
    </source>
</evidence>
<comment type="similarity">
    <text evidence="1">Belongs to the UPF0332 family.</text>
</comment>
<gene>
    <name evidence="3" type="ORF">YLM1_0673</name>
</gene>
<accession>A0A126QYL0</accession>
<dbReference type="KEGG" id="mol:YLM1_0673"/>
<sequence length="87" mass="10085">MPCFPLHGHCFLKKGLTPKTHDGVITLLGEKYVLEEGFDRDLASRFSRARTLREDASYGNYDDFDLDTAKENIWLVEEFIDEAKKFL</sequence>
<dbReference type="GeneID" id="28488969"/>
<name>A0A126QYL0_METOL</name>
<keyword evidence="4" id="KW-1185">Reference proteome</keyword>
<dbReference type="PATRIC" id="fig|294671.3.peg.699"/>
<dbReference type="Proteomes" id="UP000066376">
    <property type="component" value="Chromosome"/>
</dbReference>
<dbReference type="EMBL" id="CP014265">
    <property type="protein sequence ID" value="AMK15230.1"/>
    <property type="molecule type" value="Genomic_DNA"/>
</dbReference>
<protein>
    <recommendedName>
        <fullName evidence="2">HEPN domain-containing protein</fullName>
    </recommendedName>
</protein>
<dbReference type="AlphaFoldDB" id="A0A126QYL0"/>
<reference evidence="4" key="2">
    <citation type="submission" date="2016-02" db="EMBL/GenBank/DDBJ databases">
        <title>The draft genome sequence of the rumen methanogen Methanobrevibacter olleyae YLM1.</title>
        <authorList>
            <consortium name="New Zealand Agricultural Greenhouse Gas Research Centre/Pastoral Greenhouse Gas Research Consortium"/>
            <person name="Kelly W.J."/>
            <person name="Li D."/>
            <person name="Lambie S.C."/>
            <person name="Attwood G.T."/>
            <person name="Altermann E."/>
            <person name="Leahy S.C."/>
        </authorList>
    </citation>
    <scope>NUCLEOTIDE SEQUENCE [LARGE SCALE GENOMIC DNA]</scope>
    <source>
        <strain evidence="4">YLM1</strain>
    </source>
</reference>
<proteinExistence type="inferred from homology"/>
<reference evidence="3 4" key="1">
    <citation type="journal article" date="2016" name="Genome Announc.">
        <title>Draft Genome Sequence of the Rumen Methanogen Methanobrevibacter olleyae YLM1.</title>
        <authorList>
            <person name="Kelly W.J."/>
            <person name="Li D."/>
            <person name="Lambie S.C."/>
            <person name="Cox F."/>
            <person name="Attwood G.T."/>
            <person name="Altermann E."/>
            <person name="Leahy S.C."/>
        </authorList>
    </citation>
    <scope>NUCLEOTIDE SEQUENCE [LARGE SCALE GENOMIC DNA]</scope>
    <source>
        <strain evidence="3 4">YLM1</strain>
    </source>
</reference>
<evidence type="ECO:0000259" key="2">
    <source>
        <dbReference type="Pfam" id="PF05168"/>
    </source>
</evidence>
<dbReference type="InterPro" id="IPR052226">
    <property type="entry name" value="UPF0332_toxin"/>
</dbReference>
<dbReference type="Gene3D" id="1.20.120.330">
    <property type="entry name" value="Nucleotidyltransferases domain 2"/>
    <property type="match status" value="1"/>
</dbReference>
<evidence type="ECO:0000313" key="3">
    <source>
        <dbReference type="EMBL" id="AMK15230.1"/>
    </source>
</evidence>
<organism evidence="3 4">
    <name type="scientific">Methanobrevibacter olleyae</name>
    <dbReference type="NCBI Taxonomy" id="294671"/>
    <lineage>
        <taxon>Archaea</taxon>
        <taxon>Methanobacteriati</taxon>
        <taxon>Methanobacteriota</taxon>
        <taxon>Methanomada group</taxon>
        <taxon>Methanobacteria</taxon>
        <taxon>Methanobacteriales</taxon>
        <taxon>Methanobacteriaceae</taxon>
        <taxon>Methanobrevibacter</taxon>
    </lineage>
</organism>
<dbReference type="PANTHER" id="PTHR36565">
    <property type="entry name" value="UPF0332 PROTEIN TM_1000"/>
    <property type="match status" value="1"/>
</dbReference>